<keyword evidence="2" id="KW-0812">Transmembrane</keyword>
<gene>
    <name evidence="3" type="ORF">D0Z08_03810</name>
</gene>
<keyword evidence="4" id="KW-1185">Reference proteome</keyword>
<feature type="transmembrane region" description="Helical" evidence="2">
    <location>
        <begin position="203"/>
        <end position="223"/>
    </location>
</feature>
<feature type="region of interest" description="Disordered" evidence="1">
    <location>
        <begin position="233"/>
        <end position="256"/>
    </location>
</feature>
<keyword evidence="2" id="KW-1133">Transmembrane helix</keyword>
<organism evidence="3 4">
    <name type="scientific">Nocardioides immobilis</name>
    <dbReference type="NCBI Taxonomy" id="2049295"/>
    <lineage>
        <taxon>Bacteria</taxon>
        <taxon>Bacillati</taxon>
        <taxon>Actinomycetota</taxon>
        <taxon>Actinomycetes</taxon>
        <taxon>Propionibacteriales</taxon>
        <taxon>Nocardioidaceae</taxon>
        <taxon>Nocardioides</taxon>
    </lineage>
</organism>
<feature type="transmembrane region" description="Helical" evidence="2">
    <location>
        <begin position="176"/>
        <end position="197"/>
    </location>
</feature>
<feature type="transmembrane region" description="Helical" evidence="2">
    <location>
        <begin position="145"/>
        <end position="164"/>
    </location>
</feature>
<dbReference type="RefSeq" id="WP_118922857.1">
    <property type="nucleotide sequence ID" value="NZ_QXGH01000010.1"/>
</dbReference>
<name>A0A417Y614_9ACTN</name>
<evidence type="ECO:0000313" key="4">
    <source>
        <dbReference type="Proteomes" id="UP000283644"/>
    </source>
</evidence>
<evidence type="ECO:0000256" key="2">
    <source>
        <dbReference type="SAM" id="Phobius"/>
    </source>
</evidence>
<proteinExistence type="predicted"/>
<protein>
    <submittedName>
        <fullName evidence="3">Uncharacterized protein</fullName>
    </submittedName>
</protein>
<feature type="transmembrane region" description="Helical" evidence="2">
    <location>
        <begin position="77"/>
        <end position="97"/>
    </location>
</feature>
<dbReference type="Proteomes" id="UP000283644">
    <property type="component" value="Unassembled WGS sequence"/>
</dbReference>
<accession>A0A417Y614</accession>
<dbReference type="EMBL" id="QXGH01000010">
    <property type="protein sequence ID" value="RHW28130.1"/>
    <property type="molecule type" value="Genomic_DNA"/>
</dbReference>
<feature type="transmembrane region" description="Helical" evidence="2">
    <location>
        <begin position="118"/>
        <end position="139"/>
    </location>
</feature>
<comment type="caution">
    <text evidence="3">The sequence shown here is derived from an EMBL/GenBank/DDBJ whole genome shotgun (WGS) entry which is preliminary data.</text>
</comment>
<dbReference type="OrthoDB" id="3823922at2"/>
<evidence type="ECO:0000313" key="3">
    <source>
        <dbReference type="EMBL" id="RHW28130.1"/>
    </source>
</evidence>
<reference evidence="3 4" key="1">
    <citation type="submission" date="2018-09" db="EMBL/GenBank/DDBJ databases">
        <title>Genome sequencing of Nocardioides immobilis CCTCC AB 2017083 for comparison to Nocardioides silvaticus.</title>
        <authorList>
            <person name="Li C."/>
            <person name="Wang G."/>
        </authorList>
    </citation>
    <scope>NUCLEOTIDE SEQUENCE [LARGE SCALE GENOMIC DNA]</scope>
    <source>
        <strain evidence="3 4">CCTCC AB 2017083</strain>
    </source>
</reference>
<dbReference type="AlphaFoldDB" id="A0A417Y614"/>
<evidence type="ECO:0000256" key="1">
    <source>
        <dbReference type="SAM" id="MobiDB-lite"/>
    </source>
</evidence>
<feature type="transmembrane region" description="Helical" evidence="2">
    <location>
        <begin position="15"/>
        <end position="34"/>
    </location>
</feature>
<sequence length="256" mass="28583">MYDPNDVIARINDPYVPLLLFTAVAWATGFVQIVQAFRCGRRDRVPAAPIGMTAFLVAHDSTFALRADYWLHEVDVWYFTIFWVGMVVSVGIELMLVRQYLAFGQPLVAPDLPRWMFVASYVLLQAFAFVGLWWLQSVIDDPLRLISLAATQVVAVVFLVPWILARGSARGQSRAFAWATVLGPGGLALGLFPALSPELFNNVHYWALAGSLVTLSVSYLLLLEHHLRKDPGQVAGRLRDPAPPRPRSEARSPRTR</sequence>
<keyword evidence="2" id="KW-0472">Membrane</keyword>